<keyword evidence="4" id="KW-0249">Electron transport</keyword>
<dbReference type="InterPro" id="IPR050597">
    <property type="entry name" value="Cytochrome_c_Oxidase_Subunit"/>
</dbReference>
<keyword evidence="9" id="KW-1185">Reference proteome</keyword>
<keyword evidence="5 6" id="KW-0408">Iron</keyword>
<protein>
    <recommendedName>
        <fullName evidence="7">Cytochrome c domain-containing protein</fullName>
    </recommendedName>
</protein>
<dbReference type="PROSITE" id="PS51007">
    <property type="entry name" value="CYTC"/>
    <property type="match status" value="2"/>
</dbReference>
<keyword evidence="1" id="KW-0813">Transport</keyword>
<organism evidence="8 9">
    <name type="scientific">Teichococcus deserti</name>
    <dbReference type="NCBI Taxonomy" id="1817963"/>
    <lineage>
        <taxon>Bacteria</taxon>
        <taxon>Pseudomonadati</taxon>
        <taxon>Pseudomonadota</taxon>
        <taxon>Alphaproteobacteria</taxon>
        <taxon>Acetobacterales</taxon>
        <taxon>Roseomonadaceae</taxon>
        <taxon>Roseomonas</taxon>
    </lineage>
</organism>
<keyword evidence="2 6" id="KW-0349">Heme</keyword>
<gene>
    <name evidence="8" type="ORF">BKE38_16790</name>
</gene>
<dbReference type="InterPro" id="IPR036909">
    <property type="entry name" value="Cyt_c-like_dom_sf"/>
</dbReference>
<evidence type="ECO:0000256" key="1">
    <source>
        <dbReference type="ARBA" id="ARBA00022448"/>
    </source>
</evidence>
<evidence type="ECO:0000256" key="3">
    <source>
        <dbReference type="ARBA" id="ARBA00022723"/>
    </source>
</evidence>
<dbReference type="Gene3D" id="1.10.760.10">
    <property type="entry name" value="Cytochrome c-like domain"/>
    <property type="match status" value="3"/>
</dbReference>
<dbReference type="SUPFAM" id="SSF46626">
    <property type="entry name" value="Cytochrome c"/>
    <property type="match status" value="3"/>
</dbReference>
<dbReference type="PANTHER" id="PTHR33751">
    <property type="entry name" value="CBB3-TYPE CYTOCHROME C OXIDASE SUBUNIT FIXP"/>
    <property type="match status" value="1"/>
</dbReference>
<dbReference type="AlphaFoldDB" id="A0A1V2H090"/>
<feature type="domain" description="Cytochrome c" evidence="7">
    <location>
        <begin position="173"/>
        <end position="356"/>
    </location>
</feature>
<sequence length="359" mass="38207">MMLRVTWRRVFLGLAGLGLGGLLFVFSGLFNVAATGGHWAVTDWLLHGAMRSSVRTYSLLVEAPPPLDDRALQARGAGHYAEGCAPCHGAPGAPQNPVMQRSTPPPPDFSRDIEDWSPKQLFRIVQHGVRYTGMPGWLAPERHDEIWAMVAFLRLLPELAPEDYRLLADGEMAGRPQGGDGFEAALASCARCHGRDGLGRDGAAFPRLAGLSEAALLSSLRAFAQGDRPGALMQVPVQGMDDAMLQALARHYASQPAAAAPGAPAVAPAVLELGGRIAREGIAAAQVPACLSCHGGAARARNPLWPRLDGQHAAYLETQLGLFRDGQRREPVMRTIGDRLTEAQAKAVAAWFAGQAATP</sequence>
<feature type="domain" description="Cytochrome c" evidence="7">
    <location>
        <begin position="71"/>
        <end position="157"/>
    </location>
</feature>
<evidence type="ECO:0000256" key="5">
    <source>
        <dbReference type="ARBA" id="ARBA00023004"/>
    </source>
</evidence>
<dbReference type="GO" id="GO:0009055">
    <property type="term" value="F:electron transfer activity"/>
    <property type="evidence" value="ECO:0007669"/>
    <property type="project" value="InterPro"/>
</dbReference>
<keyword evidence="3 6" id="KW-0479">Metal-binding</keyword>
<evidence type="ECO:0000256" key="6">
    <source>
        <dbReference type="PROSITE-ProRule" id="PRU00433"/>
    </source>
</evidence>
<dbReference type="InterPro" id="IPR009056">
    <property type="entry name" value="Cyt_c-like_dom"/>
</dbReference>
<dbReference type="GO" id="GO:0020037">
    <property type="term" value="F:heme binding"/>
    <property type="evidence" value="ECO:0007669"/>
    <property type="project" value="InterPro"/>
</dbReference>
<dbReference type="RefSeq" id="WP_083747618.1">
    <property type="nucleotide sequence ID" value="NZ_MLCO01000173.1"/>
</dbReference>
<evidence type="ECO:0000259" key="7">
    <source>
        <dbReference type="PROSITE" id="PS51007"/>
    </source>
</evidence>
<dbReference type="GO" id="GO:0046872">
    <property type="term" value="F:metal ion binding"/>
    <property type="evidence" value="ECO:0007669"/>
    <property type="project" value="UniProtKB-KW"/>
</dbReference>
<evidence type="ECO:0000256" key="2">
    <source>
        <dbReference type="ARBA" id="ARBA00022617"/>
    </source>
</evidence>
<dbReference type="OrthoDB" id="9808603at2"/>
<evidence type="ECO:0000256" key="4">
    <source>
        <dbReference type="ARBA" id="ARBA00022982"/>
    </source>
</evidence>
<reference evidence="8 9" key="1">
    <citation type="submission" date="2016-10" db="EMBL/GenBank/DDBJ databases">
        <title>Draft Genome sequence of Roseomonas sp. strain M3.</title>
        <authorList>
            <person name="Subhash Y."/>
            <person name="Lee S."/>
        </authorList>
    </citation>
    <scope>NUCLEOTIDE SEQUENCE [LARGE SCALE GENOMIC DNA]</scope>
    <source>
        <strain evidence="8 9">M3</strain>
    </source>
</reference>
<dbReference type="PANTHER" id="PTHR33751:SF9">
    <property type="entry name" value="CYTOCHROME C4"/>
    <property type="match status" value="1"/>
</dbReference>
<proteinExistence type="predicted"/>
<comment type="caution">
    <text evidence="8">The sequence shown here is derived from an EMBL/GenBank/DDBJ whole genome shotgun (WGS) entry which is preliminary data.</text>
</comment>
<dbReference type="Proteomes" id="UP000188879">
    <property type="component" value="Unassembled WGS sequence"/>
</dbReference>
<evidence type="ECO:0000313" key="8">
    <source>
        <dbReference type="EMBL" id="ONG51091.1"/>
    </source>
</evidence>
<dbReference type="EMBL" id="MLCO01000173">
    <property type="protein sequence ID" value="ONG51091.1"/>
    <property type="molecule type" value="Genomic_DNA"/>
</dbReference>
<name>A0A1V2H090_9PROT</name>
<dbReference type="Pfam" id="PF13442">
    <property type="entry name" value="Cytochrome_CBB3"/>
    <property type="match status" value="1"/>
</dbReference>
<accession>A0A1V2H090</accession>
<evidence type="ECO:0000313" key="9">
    <source>
        <dbReference type="Proteomes" id="UP000188879"/>
    </source>
</evidence>